<evidence type="ECO:0000256" key="1">
    <source>
        <dbReference type="ARBA" id="ARBA00010800"/>
    </source>
</evidence>
<organism evidence="3 4">
    <name type="scientific">Drosophila kikkawai</name>
    <name type="common">Fruit fly</name>
    <dbReference type="NCBI Taxonomy" id="30033"/>
    <lineage>
        <taxon>Eukaryota</taxon>
        <taxon>Metazoa</taxon>
        <taxon>Ecdysozoa</taxon>
        <taxon>Arthropoda</taxon>
        <taxon>Hexapoda</taxon>
        <taxon>Insecta</taxon>
        <taxon>Pterygota</taxon>
        <taxon>Neoptera</taxon>
        <taxon>Endopterygota</taxon>
        <taxon>Diptera</taxon>
        <taxon>Brachycera</taxon>
        <taxon>Muscomorpha</taxon>
        <taxon>Ephydroidea</taxon>
        <taxon>Drosophilidae</taxon>
        <taxon>Drosophila</taxon>
        <taxon>Sophophora</taxon>
    </lineage>
</organism>
<dbReference type="GO" id="GO:0005730">
    <property type="term" value="C:nucleolus"/>
    <property type="evidence" value="ECO:0007669"/>
    <property type="project" value="TreeGrafter"/>
</dbReference>
<dbReference type="SUPFAM" id="SSF160350">
    <property type="entry name" value="Rnp2-like"/>
    <property type="match status" value="1"/>
</dbReference>
<evidence type="ECO:0000313" key="3">
    <source>
        <dbReference type="Proteomes" id="UP001652661"/>
    </source>
</evidence>
<protein>
    <submittedName>
        <fullName evidence="4 5">Uncharacterized protein LOC108085881</fullName>
    </submittedName>
    <submittedName>
        <fullName evidence="6">Uncharacterized protein Rpp14b</fullName>
    </submittedName>
</protein>
<dbReference type="Proteomes" id="UP001652661">
    <property type="component" value="Chromosome 3R"/>
</dbReference>
<dbReference type="Gene3D" id="3.30.70.3250">
    <property type="entry name" value="Ribonuclease P, Pop5 subunit"/>
    <property type="match status" value="1"/>
</dbReference>
<dbReference type="AlphaFoldDB" id="A0A6P4J9H1"/>
<name>A0A6P4J9H1_DROKI</name>
<sequence>MSQYHNFDIKLKLRDPDNVVLTPALFRNCLLDAMESFFCEDKPVLEIVKFCALQQRIIFRVPEEFYEMTRISIPLIGHYQQNPCHFEVLETSKTMLDFEKVGENDITSCF</sequence>
<dbReference type="GO" id="GO:0030681">
    <property type="term" value="C:multimeric ribonuclease P complex"/>
    <property type="evidence" value="ECO:0007669"/>
    <property type="project" value="TreeGrafter"/>
</dbReference>
<dbReference type="Pfam" id="PF01900">
    <property type="entry name" value="RNase_P_Rpp14"/>
    <property type="match status" value="1"/>
</dbReference>
<gene>
    <name evidence="4 5" type="primary">LOC108085881</name>
    <name evidence="6" type="synonym">Rpp14b</name>
</gene>
<dbReference type="PANTHER" id="PTHR15441">
    <property type="entry name" value="RIBONUCLEASE P PROTEIN SUBUNIT P14"/>
    <property type="match status" value="1"/>
</dbReference>
<keyword evidence="2" id="KW-0819">tRNA processing</keyword>
<accession>A0A6P4J9H1</accession>
<dbReference type="InterPro" id="IPR002759">
    <property type="entry name" value="Pop5/Rpp14/Rnp2-like"/>
</dbReference>
<dbReference type="InterPro" id="IPR038085">
    <property type="entry name" value="Rnp2-like_sf"/>
</dbReference>
<dbReference type="RefSeq" id="XP_070142398.1">
    <property type="nucleotide sequence ID" value="XM_070286297.1"/>
</dbReference>
<dbReference type="RefSeq" id="XP_017038132.1">
    <property type="nucleotide sequence ID" value="XM_017182643.1"/>
</dbReference>
<dbReference type="GO" id="GO:0033204">
    <property type="term" value="F:ribonuclease P RNA binding"/>
    <property type="evidence" value="ECO:0007669"/>
    <property type="project" value="TreeGrafter"/>
</dbReference>
<evidence type="ECO:0000313" key="6">
    <source>
        <dbReference type="RefSeq" id="XP_070142398.1"/>
    </source>
</evidence>
<dbReference type="RefSeq" id="XP_017038133.1">
    <property type="nucleotide sequence ID" value="XM_017182644.1"/>
</dbReference>
<dbReference type="GeneID" id="108085881"/>
<evidence type="ECO:0000313" key="5">
    <source>
        <dbReference type="RefSeq" id="XP_017038133.1"/>
    </source>
</evidence>
<comment type="similarity">
    <text evidence="1">Belongs to the eukaryotic/archaeal RNase P protein component 2 family.</text>
</comment>
<keyword evidence="3" id="KW-1185">Reference proteome</keyword>
<evidence type="ECO:0000256" key="2">
    <source>
        <dbReference type="ARBA" id="ARBA00022694"/>
    </source>
</evidence>
<evidence type="ECO:0000313" key="4">
    <source>
        <dbReference type="RefSeq" id="XP_017038132.1"/>
    </source>
</evidence>
<proteinExistence type="inferred from homology"/>
<dbReference type="OrthoDB" id="7481291at2759"/>
<dbReference type="GO" id="GO:0001682">
    <property type="term" value="P:tRNA 5'-leader removal"/>
    <property type="evidence" value="ECO:0007669"/>
    <property type="project" value="InterPro"/>
</dbReference>
<dbReference type="PANTHER" id="PTHR15441:SF1">
    <property type="entry name" value="RIBONUCLEASE P PROTEIN SUBUNIT P14"/>
    <property type="match status" value="1"/>
</dbReference>
<reference evidence="4 5" key="1">
    <citation type="submission" date="2025-04" db="UniProtKB">
        <authorList>
            <consortium name="RefSeq"/>
        </authorList>
    </citation>
    <scope>IDENTIFICATION</scope>
    <source>
        <strain evidence="6">14028-0561.14</strain>
        <tissue evidence="6">Whole fly</tissue>
    </source>
</reference>